<evidence type="ECO:0000313" key="3">
    <source>
        <dbReference type="Proteomes" id="UP001601992"/>
    </source>
</evidence>
<comment type="caution">
    <text evidence="2">The sequence shown here is derived from an EMBL/GenBank/DDBJ whole genome shotgun (WGS) entry which is preliminary data.</text>
</comment>
<dbReference type="RefSeq" id="WP_040824764.1">
    <property type="nucleotide sequence ID" value="NZ_JBIAQY010000012.1"/>
</dbReference>
<protein>
    <submittedName>
        <fullName evidence="2">Nitrate ABC transporter substrate-binding protein</fullName>
    </submittedName>
</protein>
<feature type="chain" id="PRO_5045459199" evidence="1">
    <location>
        <begin position="31"/>
        <end position="390"/>
    </location>
</feature>
<keyword evidence="1" id="KW-0732">Signal</keyword>
<gene>
    <name evidence="2" type="ORF">ACFYXQ_30510</name>
</gene>
<organism evidence="2 3">
    <name type="scientific">Nocardia jiangxiensis</name>
    <dbReference type="NCBI Taxonomy" id="282685"/>
    <lineage>
        <taxon>Bacteria</taxon>
        <taxon>Bacillati</taxon>
        <taxon>Actinomycetota</taxon>
        <taxon>Actinomycetes</taxon>
        <taxon>Mycobacteriales</taxon>
        <taxon>Nocardiaceae</taxon>
        <taxon>Nocardia</taxon>
    </lineage>
</organism>
<evidence type="ECO:0000256" key="1">
    <source>
        <dbReference type="SAM" id="SignalP"/>
    </source>
</evidence>
<reference evidence="2 3" key="1">
    <citation type="submission" date="2024-10" db="EMBL/GenBank/DDBJ databases">
        <title>The Natural Products Discovery Center: Release of the First 8490 Sequenced Strains for Exploring Actinobacteria Biosynthetic Diversity.</title>
        <authorList>
            <person name="Kalkreuter E."/>
            <person name="Kautsar S.A."/>
            <person name="Yang D."/>
            <person name="Bader C.D."/>
            <person name="Teijaro C.N."/>
            <person name="Fluegel L."/>
            <person name="Davis C.M."/>
            <person name="Simpson J.R."/>
            <person name="Lauterbach L."/>
            <person name="Steele A.D."/>
            <person name="Gui C."/>
            <person name="Meng S."/>
            <person name="Li G."/>
            <person name="Viehrig K."/>
            <person name="Ye F."/>
            <person name="Su P."/>
            <person name="Kiefer A.F."/>
            <person name="Nichols A."/>
            <person name="Cepeda A.J."/>
            <person name="Yan W."/>
            <person name="Fan B."/>
            <person name="Jiang Y."/>
            <person name="Adhikari A."/>
            <person name="Zheng C.-J."/>
            <person name="Schuster L."/>
            <person name="Cowan T.M."/>
            <person name="Smanski M.J."/>
            <person name="Chevrette M.G."/>
            <person name="De Carvalho L.P.S."/>
            <person name="Shen B."/>
        </authorList>
    </citation>
    <scope>NUCLEOTIDE SEQUENCE [LARGE SCALE GENOMIC DNA]</scope>
    <source>
        <strain evidence="2 3">NPDC002593</strain>
    </source>
</reference>
<proteinExistence type="predicted"/>
<name>A0ABW6SAC5_9NOCA</name>
<accession>A0ABW6SAC5</accession>
<keyword evidence="3" id="KW-1185">Reference proteome</keyword>
<evidence type="ECO:0000313" key="2">
    <source>
        <dbReference type="EMBL" id="MFF3572121.1"/>
    </source>
</evidence>
<feature type="signal peptide" evidence="1">
    <location>
        <begin position="1"/>
        <end position="30"/>
    </location>
</feature>
<dbReference type="Proteomes" id="UP001601992">
    <property type="component" value="Unassembled WGS sequence"/>
</dbReference>
<dbReference type="EMBL" id="JBIAQY010000012">
    <property type="protein sequence ID" value="MFF3572121.1"/>
    <property type="molecule type" value="Genomic_DNA"/>
</dbReference>
<dbReference type="PROSITE" id="PS51257">
    <property type="entry name" value="PROKAR_LIPOPROTEIN"/>
    <property type="match status" value="1"/>
</dbReference>
<sequence length="390" mass="41108">MSPFHNRIARRAAGITAALTVGLCTLTACGSSSTPAPSVSLAPAPAAQRLTGVCPDTLTVQLQWQPQADMGGMFQLLGPDYTVDTTTKSVTGTLVAQGKSTGIKLRLKSGGSAIGFQSVASQMYVDSSIDLGLVHGDQIVSASADQRVVGVTPLLTHNPAILMWDPAKHPGLTLRGLAATHATVVVSKEQAFPTWLLAKGYVTKSQLDKSYDGSPARFVGDSSIVQQGYADAEPWEYEHNTPAWNKPVAHGLLSELGFDPYASNLSVRADRLAQLTPCLQKLVPIVQQADADFVTAPTATDKLIADVVAKDPTYSTYSLAEAEYASGILKSENIIANENGSVGTYDPARVQAFVSDLAPLLAAQGAKVDPKVNSATLFDPQFGDRSIGIR</sequence>